<evidence type="ECO:0008006" key="4">
    <source>
        <dbReference type="Google" id="ProtNLM"/>
    </source>
</evidence>
<organism evidence="2 3">
    <name type="scientific">Paenibacillus glacialis</name>
    <dbReference type="NCBI Taxonomy" id="494026"/>
    <lineage>
        <taxon>Bacteria</taxon>
        <taxon>Bacillati</taxon>
        <taxon>Bacillota</taxon>
        <taxon>Bacilli</taxon>
        <taxon>Bacillales</taxon>
        <taxon>Paenibacillaceae</taxon>
        <taxon>Paenibacillus</taxon>
    </lineage>
</organism>
<dbReference type="Pfam" id="PF10942">
    <property type="entry name" value="DUF2619"/>
    <property type="match status" value="1"/>
</dbReference>
<dbReference type="Proteomes" id="UP000076967">
    <property type="component" value="Unassembled WGS sequence"/>
</dbReference>
<reference evidence="2 3" key="1">
    <citation type="submission" date="2016-03" db="EMBL/GenBank/DDBJ databases">
        <title>Draft genome sequence of Paenibacillus glacialis DSM 22343.</title>
        <authorList>
            <person name="Shin S.-K."/>
            <person name="Yi H."/>
        </authorList>
    </citation>
    <scope>NUCLEOTIDE SEQUENCE [LARGE SCALE GENOMIC DNA]</scope>
    <source>
        <strain evidence="2 3">DSM 22343</strain>
    </source>
</reference>
<dbReference type="RefSeq" id="WP_068529989.1">
    <property type="nucleotide sequence ID" value="NZ_LVJH01000007.1"/>
</dbReference>
<evidence type="ECO:0000256" key="1">
    <source>
        <dbReference type="SAM" id="Phobius"/>
    </source>
</evidence>
<protein>
    <recommendedName>
        <fullName evidence="4">DUF2619 domain-containing protein</fullName>
    </recommendedName>
</protein>
<name>A0A162MGC6_9BACL</name>
<dbReference type="AlphaFoldDB" id="A0A162MGC6"/>
<dbReference type="InterPro" id="IPR020390">
    <property type="entry name" value="Uncharacterised_YqhV"/>
</dbReference>
<keyword evidence="1" id="KW-0812">Transmembrane</keyword>
<sequence length="88" mass="9408">MLDKFVVSMATLRLISGSIEITAALFMLKVGQVDKALTINTTLAFAGPTVLIITTSIGLLGTVDKLSWGKMAWMLLGILCLLIGILKK</sequence>
<dbReference type="OrthoDB" id="1726013at2"/>
<accession>A0A162MGC6</accession>
<keyword evidence="1" id="KW-1133">Transmembrane helix</keyword>
<feature type="transmembrane region" description="Helical" evidence="1">
    <location>
        <begin position="40"/>
        <end position="61"/>
    </location>
</feature>
<dbReference type="STRING" id="494026.PGLA_05590"/>
<feature type="transmembrane region" description="Helical" evidence="1">
    <location>
        <begin position="67"/>
        <end position="86"/>
    </location>
</feature>
<dbReference type="EMBL" id="LVJH01000007">
    <property type="protein sequence ID" value="OAB44143.1"/>
    <property type="molecule type" value="Genomic_DNA"/>
</dbReference>
<keyword evidence="1" id="KW-0472">Membrane</keyword>
<comment type="caution">
    <text evidence="2">The sequence shown here is derived from an EMBL/GenBank/DDBJ whole genome shotgun (WGS) entry which is preliminary data.</text>
</comment>
<keyword evidence="3" id="KW-1185">Reference proteome</keyword>
<feature type="transmembrane region" description="Helical" evidence="1">
    <location>
        <begin position="6"/>
        <end position="28"/>
    </location>
</feature>
<gene>
    <name evidence="2" type="ORF">PGLA_05590</name>
</gene>
<evidence type="ECO:0000313" key="3">
    <source>
        <dbReference type="Proteomes" id="UP000076967"/>
    </source>
</evidence>
<evidence type="ECO:0000313" key="2">
    <source>
        <dbReference type="EMBL" id="OAB44143.1"/>
    </source>
</evidence>
<proteinExistence type="predicted"/>